<dbReference type="InterPro" id="IPR011701">
    <property type="entry name" value="MFS"/>
</dbReference>
<feature type="transmembrane region" description="Helical" evidence="8">
    <location>
        <begin position="594"/>
        <end position="613"/>
    </location>
</feature>
<dbReference type="InterPro" id="IPR020846">
    <property type="entry name" value="MFS_dom"/>
</dbReference>
<dbReference type="FunFam" id="1.20.1250.20:FF:000284">
    <property type="entry name" value="Siderophore iron transporter mirB"/>
    <property type="match status" value="1"/>
</dbReference>
<organism evidence="10 11">
    <name type="scientific">Ascosphaera apis ARSEF 7405</name>
    <dbReference type="NCBI Taxonomy" id="392613"/>
    <lineage>
        <taxon>Eukaryota</taxon>
        <taxon>Fungi</taxon>
        <taxon>Dikarya</taxon>
        <taxon>Ascomycota</taxon>
        <taxon>Pezizomycotina</taxon>
        <taxon>Eurotiomycetes</taxon>
        <taxon>Eurotiomycetidae</taxon>
        <taxon>Onygenales</taxon>
        <taxon>Ascosphaeraceae</taxon>
        <taxon>Ascosphaera</taxon>
    </lineage>
</organism>
<evidence type="ECO:0000256" key="2">
    <source>
        <dbReference type="ARBA" id="ARBA00008335"/>
    </source>
</evidence>
<evidence type="ECO:0000256" key="8">
    <source>
        <dbReference type="SAM" id="Phobius"/>
    </source>
</evidence>
<comment type="caution">
    <text evidence="10">The sequence shown here is derived from an EMBL/GenBank/DDBJ whole genome shotgun (WGS) entry which is preliminary data.</text>
</comment>
<feature type="transmembrane region" description="Helical" evidence="8">
    <location>
        <begin position="422"/>
        <end position="442"/>
    </location>
</feature>
<feature type="transmembrane region" description="Helical" evidence="8">
    <location>
        <begin position="343"/>
        <end position="365"/>
    </location>
</feature>
<feature type="transmembrane region" description="Helical" evidence="8">
    <location>
        <begin position="477"/>
        <end position="494"/>
    </location>
</feature>
<sequence>MKLPSLLRRTSSKDKDDINNINHSSSSQPSITPHDEEKPDTTPTSPFPSSTSSKQVQITTPIPSLSPTPTLQPGVREIEAITSVTSRKTLIAAYAVIWLITFVDALQATMTSSLTPYVTSSFSAHSLTAVTGIISSLIGGISKIPLAKIFDLWGRPRGFGLVIAIFVLGLGMMAGCNGVKMYAAAQVFHMVGHNGLSYFVQIFIADTVKLEDRAFVNALVCSPFIITAWIGGPVSTAIYERSSWRWGFGMFCVILPVVCAPLWVIYWMDYKKAVREGLLEEEGWKSPNSGRANAAAVLEKRSIWQSIKFYTIEFDLVGLLLICAGLSLFLLPFSIYTYQPAGWRSPLIICLIIFGGLLLIAFVCWEKFFAQKCFLPYHDLTDRTVLGACLLAATSYVSYYLWENYFQSFLQVVTNLSLTNASYVGNIYTVASSLFGIPIGWAIKKTGRFKWASLYFGVPVMILGCGLMIHFRQPGVNIGYIILCQLLIAFGGGTNMLTERVAVMAVVSHQYVAAVLAFQGMMNSIGDGIGSTIAAAIWSSTFPKKVREYLPPAERGDDAMIKKIYGSLEVQRSYKRGTPERRAIDLAYGDAQKMMTIAATAVLVLSWMTVVMWRDVRLREVRTVEGRVV</sequence>
<protein>
    <submittedName>
        <fullName evidence="10">Siderophore iron transporter</fullName>
    </submittedName>
</protein>
<dbReference type="PANTHER" id="PTHR23501:SF3">
    <property type="entry name" value="MAJOR FACILITATOR SUPERFAMILY (MFS) PROFILE DOMAIN-CONTAINING PROTEIN"/>
    <property type="match status" value="1"/>
</dbReference>
<evidence type="ECO:0000256" key="3">
    <source>
        <dbReference type="ARBA" id="ARBA00022448"/>
    </source>
</evidence>
<feature type="transmembrane region" description="Helical" evidence="8">
    <location>
        <begin position="181"/>
        <end position="202"/>
    </location>
</feature>
<feature type="transmembrane region" description="Helical" evidence="8">
    <location>
        <begin position="501"/>
        <end position="522"/>
    </location>
</feature>
<feature type="transmembrane region" description="Helical" evidence="8">
    <location>
        <begin position="454"/>
        <end position="471"/>
    </location>
</feature>
<dbReference type="GO" id="GO:0022857">
    <property type="term" value="F:transmembrane transporter activity"/>
    <property type="evidence" value="ECO:0007669"/>
    <property type="project" value="InterPro"/>
</dbReference>
<evidence type="ECO:0000313" key="11">
    <source>
        <dbReference type="Proteomes" id="UP000242877"/>
    </source>
</evidence>
<feature type="domain" description="Major facilitator superfamily (MFS) profile" evidence="9">
    <location>
        <begin position="93"/>
        <end position="617"/>
    </location>
</feature>
<keyword evidence="5 8" id="KW-1133">Transmembrane helix</keyword>
<name>A0A167YPL4_9EURO</name>
<comment type="similarity">
    <text evidence="2">Belongs to the major facilitator superfamily.</text>
</comment>
<dbReference type="Gene3D" id="1.20.1250.20">
    <property type="entry name" value="MFS general substrate transporter like domains"/>
    <property type="match status" value="2"/>
</dbReference>
<dbReference type="GO" id="GO:0005886">
    <property type="term" value="C:plasma membrane"/>
    <property type="evidence" value="ECO:0007669"/>
    <property type="project" value="TreeGrafter"/>
</dbReference>
<feature type="transmembrane region" description="Helical" evidence="8">
    <location>
        <begin position="244"/>
        <end position="266"/>
    </location>
</feature>
<keyword evidence="3" id="KW-0813">Transport</keyword>
<gene>
    <name evidence="10" type="ORF">AAP_03305</name>
</gene>
<reference evidence="10 11" key="1">
    <citation type="journal article" date="2016" name="Genome Biol. Evol.">
        <title>Divergent and convergent evolution of fungal pathogenicity.</title>
        <authorList>
            <person name="Shang Y."/>
            <person name="Xiao G."/>
            <person name="Zheng P."/>
            <person name="Cen K."/>
            <person name="Zhan S."/>
            <person name="Wang C."/>
        </authorList>
    </citation>
    <scope>NUCLEOTIDE SEQUENCE [LARGE SCALE GENOMIC DNA]</scope>
    <source>
        <strain evidence="10 11">ARSEF 7405</strain>
    </source>
</reference>
<dbReference type="SUPFAM" id="SSF103473">
    <property type="entry name" value="MFS general substrate transporter"/>
    <property type="match status" value="2"/>
</dbReference>
<dbReference type="Proteomes" id="UP000242877">
    <property type="component" value="Unassembled WGS sequence"/>
</dbReference>
<feature type="transmembrane region" description="Helical" evidence="8">
    <location>
        <begin position="91"/>
        <end position="110"/>
    </location>
</feature>
<evidence type="ECO:0000313" key="10">
    <source>
        <dbReference type="EMBL" id="KZZ91599.1"/>
    </source>
</evidence>
<dbReference type="OrthoDB" id="4078873at2759"/>
<evidence type="ECO:0000256" key="4">
    <source>
        <dbReference type="ARBA" id="ARBA00022692"/>
    </source>
</evidence>
<dbReference type="Pfam" id="PF07690">
    <property type="entry name" value="MFS_1"/>
    <property type="match status" value="1"/>
</dbReference>
<dbReference type="PANTHER" id="PTHR23501">
    <property type="entry name" value="MAJOR FACILITATOR SUPERFAMILY"/>
    <property type="match status" value="1"/>
</dbReference>
<feature type="transmembrane region" description="Helical" evidence="8">
    <location>
        <begin position="316"/>
        <end position="337"/>
    </location>
</feature>
<feature type="transmembrane region" description="Helical" evidence="8">
    <location>
        <begin position="214"/>
        <end position="232"/>
    </location>
</feature>
<comment type="subcellular location">
    <subcellularLocation>
        <location evidence="1">Membrane</location>
        <topology evidence="1">Multi-pass membrane protein</topology>
    </subcellularLocation>
</comment>
<dbReference type="InterPro" id="IPR036259">
    <property type="entry name" value="MFS_trans_sf"/>
</dbReference>
<evidence type="ECO:0000256" key="6">
    <source>
        <dbReference type="ARBA" id="ARBA00023136"/>
    </source>
</evidence>
<dbReference type="AlphaFoldDB" id="A0A167YPL4"/>
<dbReference type="EMBL" id="AZGZ01000013">
    <property type="protein sequence ID" value="KZZ91599.1"/>
    <property type="molecule type" value="Genomic_DNA"/>
</dbReference>
<proteinExistence type="inferred from homology"/>
<accession>A0A167YPL4</accession>
<keyword evidence="6 8" id="KW-0472">Membrane</keyword>
<evidence type="ECO:0000256" key="5">
    <source>
        <dbReference type="ARBA" id="ARBA00022989"/>
    </source>
</evidence>
<dbReference type="VEuPathDB" id="FungiDB:AAP_03305"/>
<keyword evidence="4 8" id="KW-0812">Transmembrane</keyword>
<feature type="transmembrane region" description="Helical" evidence="8">
    <location>
        <begin position="158"/>
        <end position="175"/>
    </location>
</feature>
<feature type="transmembrane region" description="Helical" evidence="8">
    <location>
        <begin position="122"/>
        <end position="146"/>
    </location>
</feature>
<evidence type="ECO:0000259" key="9">
    <source>
        <dbReference type="PROSITE" id="PS50850"/>
    </source>
</evidence>
<dbReference type="PROSITE" id="PS50850">
    <property type="entry name" value="MFS"/>
    <property type="match status" value="1"/>
</dbReference>
<feature type="compositionally biased region" description="Low complexity" evidence="7">
    <location>
        <begin position="41"/>
        <end position="71"/>
    </location>
</feature>
<keyword evidence="11" id="KW-1185">Reference proteome</keyword>
<feature type="region of interest" description="Disordered" evidence="7">
    <location>
        <begin position="1"/>
        <end position="71"/>
    </location>
</feature>
<evidence type="ECO:0000256" key="1">
    <source>
        <dbReference type="ARBA" id="ARBA00004141"/>
    </source>
</evidence>
<feature type="transmembrane region" description="Helical" evidence="8">
    <location>
        <begin position="385"/>
        <end position="402"/>
    </location>
</feature>
<evidence type="ECO:0000256" key="7">
    <source>
        <dbReference type="SAM" id="MobiDB-lite"/>
    </source>
</evidence>
<feature type="compositionally biased region" description="Low complexity" evidence="7">
    <location>
        <begin position="19"/>
        <end position="31"/>
    </location>
</feature>